<proteinExistence type="predicted"/>
<comment type="caution">
    <text evidence="2">The sequence shown here is derived from an EMBL/GenBank/DDBJ whole genome shotgun (WGS) entry which is preliminary data.</text>
</comment>
<accession>T1AKB7</accession>
<evidence type="ECO:0000313" key="2">
    <source>
        <dbReference type="EMBL" id="EQD41189.1"/>
    </source>
</evidence>
<organism evidence="2">
    <name type="scientific">mine drainage metagenome</name>
    <dbReference type="NCBI Taxonomy" id="410659"/>
    <lineage>
        <taxon>unclassified sequences</taxon>
        <taxon>metagenomes</taxon>
        <taxon>ecological metagenomes</taxon>
    </lineage>
</organism>
<dbReference type="EMBL" id="AUZX01011893">
    <property type="protein sequence ID" value="EQD41189.1"/>
    <property type="molecule type" value="Genomic_DNA"/>
</dbReference>
<feature type="transmembrane region" description="Helical" evidence="1">
    <location>
        <begin position="28"/>
        <end position="45"/>
    </location>
</feature>
<feature type="non-terminal residue" evidence="2">
    <location>
        <position position="333"/>
    </location>
</feature>
<dbReference type="AlphaFoldDB" id="T1AKB7"/>
<keyword evidence="1" id="KW-0472">Membrane</keyword>
<gene>
    <name evidence="2" type="ORF">B1A_16180</name>
</gene>
<feature type="transmembrane region" description="Helical" evidence="1">
    <location>
        <begin position="81"/>
        <end position="100"/>
    </location>
</feature>
<keyword evidence="1" id="KW-1133">Transmembrane helix</keyword>
<feature type="transmembrane region" description="Helical" evidence="1">
    <location>
        <begin position="57"/>
        <end position="75"/>
    </location>
</feature>
<sequence>MTSIVHTELAGVFSIAAGSAWLSGGDSLLGPLCSVGLPLAVMLVSSGKKLDRMVVALGYYLVGCWPIVGAVTGYWGPEHRGIGVVAWLAASVVLSLPWGLVSGPAGVLMAILITALPPIGVIGWLSPLNAAGILFPGTTWLGLLLLLGAIPVIYTPGCLRKYGALVLVLGSIGFNLSYREVLPPHSWVGVQTAIRPSNNNILKGIANNQEVIEAGLRAGAGAKVVVFPEAVLDNWYAGTQHQLSSAITKRQIWLIGAESQKNRSDAVMLAKHSHSNPEPVAKAAGLLLGGDWIPWGKDSLRPAWVQSVFIVEGKRVWASLCVEQVQPWAWLEA</sequence>
<keyword evidence="1" id="KW-0812">Transmembrane</keyword>
<protein>
    <submittedName>
        <fullName evidence="2">TraB family protein</fullName>
    </submittedName>
</protein>
<name>T1AKB7_9ZZZZ</name>
<evidence type="ECO:0000256" key="1">
    <source>
        <dbReference type="SAM" id="Phobius"/>
    </source>
</evidence>
<feature type="transmembrane region" description="Helical" evidence="1">
    <location>
        <begin position="107"/>
        <end position="127"/>
    </location>
</feature>
<reference evidence="2" key="2">
    <citation type="journal article" date="2014" name="ISME J.">
        <title>Microbial stratification in low pH oxic and suboxic macroscopic growths along an acid mine drainage.</title>
        <authorList>
            <person name="Mendez-Garcia C."/>
            <person name="Mesa V."/>
            <person name="Sprenger R.R."/>
            <person name="Richter M."/>
            <person name="Diez M.S."/>
            <person name="Solano J."/>
            <person name="Bargiela R."/>
            <person name="Golyshina O.V."/>
            <person name="Manteca A."/>
            <person name="Ramos J.L."/>
            <person name="Gallego J.R."/>
            <person name="Llorente I."/>
            <person name="Martins Dos Santos V.A."/>
            <person name="Jensen O.N."/>
            <person name="Pelaez A.I."/>
            <person name="Sanchez J."/>
            <person name="Ferrer M."/>
        </authorList>
    </citation>
    <scope>NUCLEOTIDE SEQUENCE</scope>
</reference>
<reference evidence="2" key="1">
    <citation type="submission" date="2013-08" db="EMBL/GenBank/DDBJ databases">
        <authorList>
            <person name="Mendez C."/>
            <person name="Richter M."/>
            <person name="Ferrer M."/>
            <person name="Sanchez J."/>
        </authorList>
    </citation>
    <scope>NUCLEOTIDE SEQUENCE</scope>
</reference>
<feature type="transmembrane region" description="Helical" evidence="1">
    <location>
        <begin position="133"/>
        <end position="155"/>
    </location>
</feature>